<gene>
    <name evidence="2" type="ORF">GSOID_T00018383001</name>
</gene>
<name>E4Y4B4_OIKDI</name>
<proteinExistence type="predicted"/>
<dbReference type="AlphaFoldDB" id="E4Y4B4"/>
<protein>
    <submittedName>
        <fullName evidence="2">Uncharacterized protein</fullName>
    </submittedName>
</protein>
<sequence>MSAELNIFLNLDREQLGEINKEYSLALAPSFSSDESGLGISSESQSEETDSSAEEQMENPPSYASLTNPRLDEDLSRISDDIDSILASYDQSNLAVQVHTTFQAVRRQRPAREVRAEKINFCHSHVHPGVAIYRQECSRTPSPTDHFTDSIHPMLFFDNTRRLLQRSNDRYARYRQSLNESIQVRTLELKHNNDEALFENSFDEDLELSEFSSDEDELGDCGYEIVDDLLQSSDEESSESSILDSEEDDTLFGAEELKSESNDPEPSIREDPLKVNLYINSSVETDDEISDEEIFSENLLSLESLPQKSPPVKRFELPPPVTKPLYTPVVGYGPCSFVPYGSMLSLNSLILENTKNNKKKRCKAVKNFFKFMFGCLIPDEKD</sequence>
<organism evidence="2">
    <name type="scientific">Oikopleura dioica</name>
    <name type="common">Tunicate</name>
    <dbReference type="NCBI Taxonomy" id="34765"/>
    <lineage>
        <taxon>Eukaryota</taxon>
        <taxon>Metazoa</taxon>
        <taxon>Chordata</taxon>
        <taxon>Tunicata</taxon>
        <taxon>Appendicularia</taxon>
        <taxon>Copelata</taxon>
        <taxon>Oikopleuridae</taxon>
        <taxon>Oikopleura</taxon>
    </lineage>
</organism>
<reference evidence="2" key="1">
    <citation type="journal article" date="2010" name="Science">
        <title>Plasticity of animal genome architecture unmasked by rapid evolution of a pelagic tunicate.</title>
        <authorList>
            <person name="Denoeud F."/>
            <person name="Henriet S."/>
            <person name="Mungpakdee S."/>
            <person name="Aury J.M."/>
            <person name="Da Silva C."/>
            <person name="Brinkmann H."/>
            <person name="Mikhaleva J."/>
            <person name="Olsen L.C."/>
            <person name="Jubin C."/>
            <person name="Canestro C."/>
            <person name="Bouquet J.M."/>
            <person name="Danks G."/>
            <person name="Poulain J."/>
            <person name="Campsteijn C."/>
            <person name="Adamski M."/>
            <person name="Cross I."/>
            <person name="Yadetie F."/>
            <person name="Muffato M."/>
            <person name="Louis A."/>
            <person name="Butcher S."/>
            <person name="Tsagkogeorga G."/>
            <person name="Konrad A."/>
            <person name="Singh S."/>
            <person name="Jensen M.F."/>
            <person name="Cong E.H."/>
            <person name="Eikeseth-Otteraa H."/>
            <person name="Noel B."/>
            <person name="Anthouard V."/>
            <person name="Porcel B.M."/>
            <person name="Kachouri-Lafond R."/>
            <person name="Nishino A."/>
            <person name="Ugolini M."/>
            <person name="Chourrout P."/>
            <person name="Nishida H."/>
            <person name="Aasland R."/>
            <person name="Huzurbazar S."/>
            <person name="Westhof E."/>
            <person name="Delsuc F."/>
            <person name="Lehrach H."/>
            <person name="Reinhardt R."/>
            <person name="Weissenbach J."/>
            <person name="Roy S.W."/>
            <person name="Artiguenave F."/>
            <person name="Postlethwait J.H."/>
            <person name="Manak J.R."/>
            <person name="Thompson E.M."/>
            <person name="Jaillon O."/>
            <person name="Du Pasquier L."/>
            <person name="Boudinot P."/>
            <person name="Liberles D.A."/>
            <person name="Volff J.N."/>
            <person name="Philippe H."/>
            <person name="Lenhard B."/>
            <person name="Roest Crollius H."/>
            <person name="Wincker P."/>
            <person name="Chourrout D."/>
        </authorList>
    </citation>
    <scope>NUCLEOTIDE SEQUENCE [LARGE SCALE GENOMIC DNA]</scope>
</reference>
<evidence type="ECO:0000256" key="1">
    <source>
        <dbReference type="SAM" id="MobiDB-lite"/>
    </source>
</evidence>
<accession>E4Y4B4</accession>
<dbReference type="Proteomes" id="UP000011014">
    <property type="component" value="Unassembled WGS sequence"/>
</dbReference>
<feature type="region of interest" description="Disordered" evidence="1">
    <location>
        <begin position="31"/>
        <end position="70"/>
    </location>
</feature>
<feature type="compositionally biased region" description="Acidic residues" evidence="1">
    <location>
        <begin position="45"/>
        <end position="57"/>
    </location>
</feature>
<evidence type="ECO:0000313" key="2">
    <source>
        <dbReference type="EMBL" id="CBY30512.1"/>
    </source>
</evidence>
<dbReference type="EMBL" id="FN654277">
    <property type="protein sequence ID" value="CBY30512.1"/>
    <property type="molecule type" value="Genomic_DNA"/>
</dbReference>